<keyword evidence="2" id="KW-0812">Transmembrane</keyword>
<feature type="transmembrane region" description="Helical" evidence="2">
    <location>
        <begin position="68"/>
        <end position="87"/>
    </location>
</feature>
<protein>
    <submittedName>
        <fullName evidence="4">DMT family transporter</fullName>
    </submittedName>
</protein>
<feature type="transmembrane region" description="Helical" evidence="2">
    <location>
        <begin position="36"/>
        <end position="56"/>
    </location>
</feature>
<reference evidence="4 5" key="2">
    <citation type="submission" date="2023-06" db="EMBL/GenBank/DDBJ databases">
        <authorList>
            <person name="Zeman M."/>
            <person name="Kubasova T."/>
            <person name="Jahodarova E."/>
            <person name="Nykrynova M."/>
            <person name="Rychlik I."/>
        </authorList>
    </citation>
    <scope>NUCLEOTIDE SEQUENCE [LARGE SCALE GENOMIC DNA]</scope>
    <source>
        <strain evidence="4 5">ET341</strain>
    </source>
</reference>
<accession>A0ABT7UHD7</accession>
<keyword evidence="2" id="KW-0472">Membrane</keyword>
<feature type="transmembrane region" description="Helical" evidence="2">
    <location>
        <begin position="235"/>
        <end position="259"/>
    </location>
</feature>
<feature type="transmembrane region" description="Helical" evidence="2">
    <location>
        <begin position="265"/>
        <end position="282"/>
    </location>
</feature>
<feature type="domain" description="EamA" evidence="3">
    <location>
        <begin position="148"/>
        <end position="282"/>
    </location>
</feature>
<evidence type="ECO:0000313" key="5">
    <source>
        <dbReference type="Proteomes" id="UP001529275"/>
    </source>
</evidence>
<evidence type="ECO:0000256" key="1">
    <source>
        <dbReference type="ARBA" id="ARBA00007362"/>
    </source>
</evidence>
<feature type="transmembrane region" description="Helical" evidence="2">
    <location>
        <begin position="93"/>
        <end position="117"/>
    </location>
</feature>
<comment type="similarity">
    <text evidence="1">Belongs to the EamA transporter family.</text>
</comment>
<dbReference type="PANTHER" id="PTHR22911:SF137">
    <property type="entry name" value="SOLUTE CARRIER FAMILY 35 MEMBER G2-RELATED"/>
    <property type="match status" value="1"/>
</dbReference>
<dbReference type="PANTHER" id="PTHR22911">
    <property type="entry name" value="ACYL-MALONYL CONDENSING ENZYME-RELATED"/>
    <property type="match status" value="1"/>
</dbReference>
<feature type="transmembrane region" description="Helical" evidence="2">
    <location>
        <begin position="178"/>
        <end position="204"/>
    </location>
</feature>
<feature type="domain" description="EamA" evidence="3">
    <location>
        <begin position="6"/>
        <end position="138"/>
    </location>
</feature>
<organism evidence="4 5">
    <name type="scientific">Massilimicrobiota timonensis</name>
    <dbReference type="NCBI Taxonomy" id="1776392"/>
    <lineage>
        <taxon>Bacteria</taxon>
        <taxon>Bacillati</taxon>
        <taxon>Bacillota</taxon>
        <taxon>Erysipelotrichia</taxon>
        <taxon>Erysipelotrichales</taxon>
        <taxon>Erysipelotrichaceae</taxon>
        <taxon>Massilimicrobiota</taxon>
    </lineage>
</organism>
<feature type="transmembrane region" description="Helical" evidence="2">
    <location>
        <begin position="210"/>
        <end position="228"/>
    </location>
</feature>
<dbReference type="SUPFAM" id="SSF103481">
    <property type="entry name" value="Multidrug resistance efflux transporter EmrE"/>
    <property type="match status" value="2"/>
</dbReference>
<keyword evidence="2" id="KW-1133">Transmembrane helix</keyword>
<keyword evidence="5" id="KW-1185">Reference proteome</keyword>
<feature type="transmembrane region" description="Helical" evidence="2">
    <location>
        <begin position="148"/>
        <end position="166"/>
    </location>
</feature>
<sequence length="292" mass="32428">MNTKRKGIIFTMIATILFGVTPAIGKMTYAMGNNGIQLAFLRHLFVLPLFLFIVLYQGKSLRLNRQQLLDVFKVGFFGNTLTIVLLYSSYEYIGVGSATVLHFLYPLFVCCMNFLFYHQKLNKQQILCLVLAILGIFCFMDSSASSLLGALLAILSGVFFAYYMVGMDHSLIRYMSPYVFNFYLVVMNTIVILILAMVLGRIHIMPIEAYILSAVVAVLTSLIGVVLLQKGIYCLGASLTAILSTLEPITSIVVGVLWLNEGLTLLKVIGCILVLLSTFILVKSQNQEGELK</sequence>
<dbReference type="InterPro" id="IPR037185">
    <property type="entry name" value="EmrE-like"/>
</dbReference>
<dbReference type="Pfam" id="PF00892">
    <property type="entry name" value="EamA"/>
    <property type="match status" value="2"/>
</dbReference>
<dbReference type="EMBL" id="JAUDCK010000010">
    <property type="protein sequence ID" value="MDM8195549.1"/>
    <property type="molecule type" value="Genomic_DNA"/>
</dbReference>
<feature type="transmembrane region" description="Helical" evidence="2">
    <location>
        <begin position="7"/>
        <end position="24"/>
    </location>
</feature>
<evidence type="ECO:0000313" key="4">
    <source>
        <dbReference type="EMBL" id="MDM8195549.1"/>
    </source>
</evidence>
<name>A0ABT7UHD7_9FIRM</name>
<dbReference type="InterPro" id="IPR000620">
    <property type="entry name" value="EamA_dom"/>
</dbReference>
<gene>
    <name evidence="4" type="ORF">QUV98_04340</name>
</gene>
<reference evidence="5" key="1">
    <citation type="submission" date="2023-06" db="EMBL/GenBank/DDBJ databases">
        <title>Identification and characterization of horizontal gene transfer across gut microbiota members of farm animals based on homology search.</title>
        <authorList>
            <person name="Zeman M."/>
            <person name="Kubasova T."/>
            <person name="Jahodarova E."/>
            <person name="Nykrynova M."/>
            <person name="Rychlik I."/>
        </authorList>
    </citation>
    <scope>NUCLEOTIDE SEQUENCE [LARGE SCALE GENOMIC DNA]</scope>
    <source>
        <strain evidence="5">ET341</strain>
    </source>
</reference>
<proteinExistence type="inferred from homology"/>
<dbReference type="RefSeq" id="WP_289527470.1">
    <property type="nucleotide sequence ID" value="NZ_JAUDCK010000010.1"/>
</dbReference>
<comment type="caution">
    <text evidence="4">The sequence shown here is derived from an EMBL/GenBank/DDBJ whole genome shotgun (WGS) entry which is preliminary data.</text>
</comment>
<evidence type="ECO:0000256" key="2">
    <source>
        <dbReference type="SAM" id="Phobius"/>
    </source>
</evidence>
<feature type="transmembrane region" description="Helical" evidence="2">
    <location>
        <begin position="126"/>
        <end position="142"/>
    </location>
</feature>
<dbReference type="Proteomes" id="UP001529275">
    <property type="component" value="Unassembled WGS sequence"/>
</dbReference>
<evidence type="ECO:0000259" key="3">
    <source>
        <dbReference type="Pfam" id="PF00892"/>
    </source>
</evidence>